<comment type="caution">
    <text evidence="3">The sequence shown here is derived from an EMBL/GenBank/DDBJ whole genome shotgun (WGS) entry which is preliminary data.</text>
</comment>
<keyword evidence="2" id="KW-0732">Signal</keyword>
<keyword evidence="4" id="KW-1185">Reference proteome</keyword>
<evidence type="ECO:0000313" key="3">
    <source>
        <dbReference type="EMBL" id="GBG34985.1"/>
    </source>
</evidence>
<accession>A0A2R5GWM7</accession>
<reference evidence="3 4" key="1">
    <citation type="submission" date="2017-12" db="EMBL/GenBank/DDBJ databases">
        <title>Sequencing, de novo assembly and annotation of complete genome of a new Thraustochytrid species, strain FCC1311.</title>
        <authorList>
            <person name="Sedici K."/>
            <person name="Godart F."/>
            <person name="Aiese Cigliano R."/>
            <person name="Sanseverino W."/>
            <person name="Barakat M."/>
            <person name="Ortet P."/>
            <person name="Marechal E."/>
            <person name="Cagnac O."/>
            <person name="Amato A."/>
        </authorList>
    </citation>
    <scope>NUCLEOTIDE SEQUENCE [LARGE SCALE GENOMIC DNA]</scope>
</reference>
<dbReference type="InParanoid" id="A0A2R5GWM7"/>
<evidence type="ECO:0000256" key="1">
    <source>
        <dbReference type="SAM" id="MobiDB-lite"/>
    </source>
</evidence>
<feature type="region of interest" description="Disordered" evidence="1">
    <location>
        <begin position="87"/>
        <end position="163"/>
    </location>
</feature>
<dbReference type="Proteomes" id="UP000241890">
    <property type="component" value="Unassembled WGS sequence"/>
</dbReference>
<dbReference type="AlphaFoldDB" id="A0A2R5GWM7"/>
<feature type="chain" id="PRO_5015348422" evidence="2">
    <location>
        <begin position="26"/>
        <end position="163"/>
    </location>
</feature>
<feature type="signal peptide" evidence="2">
    <location>
        <begin position="1"/>
        <end position="25"/>
    </location>
</feature>
<sequence length="163" mass="18209">MTKTWFSRAVVLALVVLVMGRQAEAVSHAALSGSASMLDIQEELLNTLSEVNRALRRCKRRCNRNFPFEETNSEQFIKNAKKNRRKCKKGCEAEFGTPQPEPLPPAPIFDKVKRPQPSKPKDPQQPGAPTNGKVKIPQPKPLPQPVFPIFGKIKNPPKPQPLP</sequence>
<gene>
    <name evidence="3" type="ORF">FCC1311_112072</name>
</gene>
<dbReference type="EMBL" id="BEYU01000243">
    <property type="protein sequence ID" value="GBG34985.1"/>
    <property type="molecule type" value="Genomic_DNA"/>
</dbReference>
<evidence type="ECO:0000256" key="2">
    <source>
        <dbReference type="SAM" id="SignalP"/>
    </source>
</evidence>
<name>A0A2R5GWM7_9STRA</name>
<protein>
    <submittedName>
        <fullName evidence="3">Uncharacterized protein</fullName>
    </submittedName>
</protein>
<proteinExistence type="predicted"/>
<organism evidence="3 4">
    <name type="scientific">Hondaea fermentalgiana</name>
    <dbReference type="NCBI Taxonomy" id="2315210"/>
    <lineage>
        <taxon>Eukaryota</taxon>
        <taxon>Sar</taxon>
        <taxon>Stramenopiles</taxon>
        <taxon>Bigyra</taxon>
        <taxon>Labyrinthulomycetes</taxon>
        <taxon>Thraustochytrida</taxon>
        <taxon>Thraustochytriidae</taxon>
        <taxon>Hondaea</taxon>
    </lineage>
</organism>
<evidence type="ECO:0000313" key="4">
    <source>
        <dbReference type="Proteomes" id="UP000241890"/>
    </source>
</evidence>